<proteinExistence type="predicted"/>
<organism evidence="1 2">
    <name type="scientific">Auricularia subglabra (strain TFB-10046 / SS5)</name>
    <name type="common">White-rot fungus</name>
    <name type="synonym">Auricularia delicata (strain TFB10046)</name>
    <dbReference type="NCBI Taxonomy" id="717982"/>
    <lineage>
        <taxon>Eukaryota</taxon>
        <taxon>Fungi</taxon>
        <taxon>Dikarya</taxon>
        <taxon>Basidiomycota</taxon>
        <taxon>Agaricomycotina</taxon>
        <taxon>Agaricomycetes</taxon>
        <taxon>Auriculariales</taxon>
        <taxon>Auriculariaceae</taxon>
        <taxon>Auricularia</taxon>
    </lineage>
</organism>
<reference evidence="2" key="1">
    <citation type="journal article" date="2012" name="Science">
        <title>The Paleozoic origin of enzymatic lignin decomposition reconstructed from 31 fungal genomes.</title>
        <authorList>
            <person name="Floudas D."/>
            <person name="Binder M."/>
            <person name="Riley R."/>
            <person name="Barry K."/>
            <person name="Blanchette R.A."/>
            <person name="Henrissat B."/>
            <person name="Martinez A.T."/>
            <person name="Otillar R."/>
            <person name="Spatafora J.W."/>
            <person name="Yadav J.S."/>
            <person name="Aerts A."/>
            <person name="Benoit I."/>
            <person name="Boyd A."/>
            <person name="Carlson A."/>
            <person name="Copeland A."/>
            <person name="Coutinho P.M."/>
            <person name="de Vries R.P."/>
            <person name="Ferreira P."/>
            <person name="Findley K."/>
            <person name="Foster B."/>
            <person name="Gaskell J."/>
            <person name="Glotzer D."/>
            <person name="Gorecki P."/>
            <person name="Heitman J."/>
            <person name="Hesse C."/>
            <person name="Hori C."/>
            <person name="Igarashi K."/>
            <person name="Jurgens J.A."/>
            <person name="Kallen N."/>
            <person name="Kersten P."/>
            <person name="Kohler A."/>
            <person name="Kuees U."/>
            <person name="Kumar T.K.A."/>
            <person name="Kuo A."/>
            <person name="LaButti K."/>
            <person name="Larrondo L.F."/>
            <person name="Lindquist E."/>
            <person name="Ling A."/>
            <person name="Lombard V."/>
            <person name="Lucas S."/>
            <person name="Lundell T."/>
            <person name="Martin R."/>
            <person name="McLaughlin D.J."/>
            <person name="Morgenstern I."/>
            <person name="Morin E."/>
            <person name="Murat C."/>
            <person name="Nagy L.G."/>
            <person name="Nolan M."/>
            <person name="Ohm R.A."/>
            <person name="Patyshakuliyeva A."/>
            <person name="Rokas A."/>
            <person name="Ruiz-Duenas F.J."/>
            <person name="Sabat G."/>
            <person name="Salamov A."/>
            <person name="Samejima M."/>
            <person name="Schmutz J."/>
            <person name="Slot J.C."/>
            <person name="St John F."/>
            <person name="Stenlid J."/>
            <person name="Sun H."/>
            <person name="Sun S."/>
            <person name="Syed K."/>
            <person name="Tsang A."/>
            <person name="Wiebenga A."/>
            <person name="Young D."/>
            <person name="Pisabarro A."/>
            <person name="Eastwood D.C."/>
            <person name="Martin F."/>
            <person name="Cullen D."/>
            <person name="Grigoriev I.V."/>
            <person name="Hibbett D.S."/>
        </authorList>
    </citation>
    <scope>NUCLEOTIDE SEQUENCE [LARGE SCALE GENOMIC DNA]</scope>
    <source>
        <strain evidence="2">TFB10046</strain>
    </source>
</reference>
<evidence type="ECO:0000313" key="1">
    <source>
        <dbReference type="EMBL" id="EJD35176.1"/>
    </source>
</evidence>
<sequence length="193" mass="20811">MHAVASDASDHMERAATMGERAYRAVGDLRVAMTSQNSAISTTLERFAPRSGKLGTVEDFRRIAGLEISKAKLATAEMVEASTAKVTSEIGRRFATINEHIAQVHRDVDIIHNNTRFQRELLVHLAEFVDISEFNCKKAKKGAAALFRHEELTDQLSGDLSPLTAASPEYEPEDGEIVEVVGGPAASSSAGGC</sequence>
<protein>
    <submittedName>
        <fullName evidence="1">Uncharacterized protein</fullName>
    </submittedName>
</protein>
<evidence type="ECO:0000313" key="2">
    <source>
        <dbReference type="Proteomes" id="UP000006514"/>
    </source>
</evidence>
<name>J0LEE7_AURST</name>
<dbReference type="Proteomes" id="UP000006514">
    <property type="component" value="Unassembled WGS sequence"/>
</dbReference>
<accession>J0LEE7</accession>
<keyword evidence="2" id="KW-1185">Reference proteome</keyword>
<gene>
    <name evidence="1" type="ORF">AURDEDRAFT_175753</name>
</gene>
<dbReference type="InParanoid" id="J0LEE7"/>
<dbReference type="AlphaFoldDB" id="J0LEE7"/>
<dbReference type="KEGG" id="adl:AURDEDRAFT_175753"/>
<dbReference type="EMBL" id="JH687901">
    <property type="protein sequence ID" value="EJD35176.1"/>
    <property type="molecule type" value="Genomic_DNA"/>
</dbReference>